<dbReference type="AlphaFoldDB" id="A0A9J6RCI2"/>
<feature type="domain" description="DUF4982" evidence="6">
    <location>
        <begin position="613"/>
        <end position="669"/>
    </location>
</feature>
<evidence type="ECO:0000256" key="1">
    <source>
        <dbReference type="ARBA" id="ARBA00007401"/>
    </source>
</evidence>
<dbReference type="InterPro" id="IPR017853">
    <property type="entry name" value="GH"/>
</dbReference>
<dbReference type="InterPro" id="IPR032311">
    <property type="entry name" value="DUF4982"/>
</dbReference>
<evidence type="ECO:0000313" key="8">
    <source>
        <dbReference type="EMBL" id="MCZ0703221.1"/>
    </source>
</evidence>
<gene>
    <name evidence="8" type="ORF">OWO01_08350</name>
</gene>
<dbReference type="InterPro" id="IPR008979">
    <property type="entry name" value="Galactose-bd-like_sf"/>
</dbReference>
<dbReference type="PANTHER" id="PTHR42732:SF1">
    <property type="entry name" value="BETA-MANNOSIDASE"/>
    <property type="match status" value="1"/>
</dbReference>
<dbReference type="InterPro" id="IPR036156">
    <property type="entry name" value="Beta-gal/glucu_dom_sf"/>
</dbReference>
<evidence type="ECO:0000256" key="3">
    <source>
        <dbReference type="ARBA" id="ARBA00023295"/>
    </source>
</evidence>
<dbReference type="Proteomes" id="UP001084197">
    <property type="component" value="Unassembled WGS sequence"/>
</dbReference>
<feature type="domain" description="Glycoside hydrolase family 2 catalytic" evidence="5">
    <location>
        <begin position="246"/>
        <end position="410"/>
    </location>
</feature>
<dbReference type="Gene3D" id="2.60.40.10">
    <property type="entry name" value="Immunoglobulins"/>
    <property type="match status" value="3"/>
</dbReference>
<evidence type="ECO:0000259" key="6">
    <source>
        <dbReference type="Pfam" id="PF16355"/>
    </source>
</evidence>
<dbReference type="SUPFAM" id="SSF51445">
    <property type="entry name" value="(Trans)glycosidases"/>
    <property type="match status" value="1"/>
</dbReference>
<evidence type="ECO:0000259" key="4">
    <source>
        <dbReference type="Pfam" id="PF00703"/>
    </source>
</evidence>
<dbReference type="PANTHER" id="PTHR42732">
    <property type="entry name" value="BETA-GALACTOSIDASE"/>
    <property type="match status" value="1"/>
</dbReference>
<dbReference type="InterPro" id="IPR006102">
    <property type="entry name" value="Ig-like_GH2"/>
</dbReference>
<sequence length="794" mass="89499">MKQIDFNQGWCYGKVGQKTETEITLPHDAMRLEPRTEKSDGAGNISWHMGGDYVYKKNFFIPKEYQDKFIIFEFEGVYRNAEVYINGEKAMYRPYGYTNFYVEANKFLQYDSDNTIEVIARNADQPNSRWYTGSGIYRPVHMHVLSNKHVKLNGIKVKTLDISPAVIEVIVETNSPGEVRVDIKDQTGVVVSKTEETTGTVTLKMKVPEAKLWSPNTPNLYTCHVEFEQQQYETTFGIRTIQWGPDKGLEINGERVILKGACVHHDNGLLGAAAYEDAERRKVKVLQDVGYNAIRSAHNPCSKAMLRACDELGMLMMDEYVDMWYIHKTRYDYADYFSDWWQADLEDMVNKDYNHPSVILYSTGNEVSETAQERGIKITEEMTAFLHKLDATRPVTCGVNIFFNYLSSLGFGVYTDEKASKDSKKKAVGSEFYNKLAGILGDKTMKIGAALRGSDLKTRDAFENMDSAGYNYGILRYKKDLKKYPNRLILGTETFCKDAYEFMELAKKHPRIIGDFVWAGFDYLGEVGIGAWVYEDYAPKKKDQTAWMTAGSGRIDITGREIGEALFTKVALEKTKGPLIAVKPVYQTGKHSPSAWKMTDAMPSWTWPGCEGMKARVEIYARAASVHLLVNDKIVAKKKITKGCRTVVNTPYKKGAITAIAYDASGDEVGRHTLKTAAEPTYLTLESEEKIVESGGLNYIRIAYTDEEKIVKPMEKNKISINVIGGKLLGLGHACPYNPEGYTNSETSTYYGEAMAIVQADDPHASSVTIKAKDSNRTAEIIIPIRKEERNASY</sequence>
<comment type="caution">
    <text evidence="8">The sequence shown here is derived from an EMBL/GenBank/DDBJ whole genome shotgun (WGS) entry which is preliminary data.</text>
</comment>
<dbReference type="InterPro" id="IPR006101">
    <property type="entry name" value="Glyco_hydro_2"/>
</dbReference>
<keyword evidence="2" id="KW-0378">Hydrolase</keyword>
<evidence type="ECO:0000259" key="7">
    <source>
        <dbReference type="Pfam" id="PF18565"/>
    </source>
</evidence>
<evidence type="ECO:0000259" key="5">
    <source>
        <dbReference type="Pfam" id="PF02836"/>
    </source>
</evidence>
<dbReference type="Gene3D" id="3.20.20.80">
    <property type="entry name" value="Glycosidases"/>
    <property type="match status" value="1"/>
</dbReference>
<reference evidence="8" key="1">
    <citation type="submission" date="2022-11" db="EMBL/GenBank/DDBJ databases">
        <title>WGS of Natronobacillus azotifigens 24KS-1, an anaerobic diazotrophic haloalkaliphile from soda-rich habitats.</title>
        <authorList>
            <person name="Sorokin D.Y."/>
            <person name="Merkel A.Y."/>
        </authorList>
    </citation>
    <scope>NUCLEOTIDE SEQUENCE</scope>
    <source>
        <strain evidence="8">24KS-1</strain>
    </source>
</reference>
<dbReference type="Gene3D" id="2.60.120.260">
    <property type="entry name" value="Galactose-binding domain-like"/>
    <property type="match status" value="1"/>
</dbReference>
<dbReference type="InterPro" id="IPR040605">
    <property type="entry name" value="Glyco_hydro2_dom5"/>
</dbReference>
<dbReference type="GO" id="GO:0004553">
    <property type="term" value="F:hydrolase activity, hydrolyzing O-glycosyl compounds"/>
    <property type="evidence" value="ECO:0007669"/>
    <property type="project" value="InterPro"/>
</dbReference>
<organism evidence="8 9">
    <name type="scientific">Natronobacillus azotifigens</name>
    <dbReference type="NCBI Taxonomy" id="472978"/>
    <lineage>
        <taxon>Bacteria</taxon>
        <taxon>Bacillati</taxon>
        <taxon>Bacillota</taxon>
        <taxon>Bacilli</taxon>
        <taxon>Bacillales</taxon>
        <taxon>Bacillaceae</taxon>
        <taxon>Natronobacillus</taxon>
    </lineage>
</organism>
<accession>A0A9J6RCI2</accession>
<dbReference type="Pfam" id="PF02836">
    <property type="entry name" value="Glyco_hydro_2_C"/>
    <property type="match status" value="1"/>
</dbReference>
<dbReference type="SUPFAM" id="SSF49785">
    <property type="entry name" value="Galactose-binding domain-like"/>
    <property type="match status" value="1"/>
</dbReference>
<proteinExistence type="inferred from homology"/>
<dbReference type="EMBL" id="JAPRAT010000014">
    <property type="protein sequence ID" value="MCZ0703221.1"/>
    <property type="molecule type" value="Genomic_DNA"/>
</dbReference>
<dbReference type="InterPro" id="IPR013783">
    <property type="entry name" value="Ig-like_fold"/>
</dbReference>
<dbReference type="SUPFAM" id="SSF49303">
    <property type="entry name" value="beta-Galactosidase/glucuronidase domain"/>
    <property type="match status" value="1"/>
</dbReference>
<dbReference type="InterPro" id="IPR051913">
    <property type="entry name" value="GH2_Domain-Containing"/>
</dbReference>
<keyword evidence="9" id="KW-1185">Reference proteome</keyword>
<dbReference type="Pfam" id="PF16355">
    <property type="entry name" value="DUF4982"/>
    <property type="match status" value="1"/>
</dbReference>
<keyword evidence="3" id="KW-0326">Glycosidase</keyword>
<evidence type="ECO:0000313" key="9">
    <source>
        <dbReference type="Proteomes" id="UP001084197"/>
    </source>
</evidence>
<comment type="similarity">
    <text evidence="1">Belongs to the glycosyl hydrolase 2 family.</text>
</comment>
<protein>
    <submittedName>
        <fullName evidence="8">DUF4982 domain-containing protein</fullName>
    </submittedName>
</protein>
<name>A0A9J6RCI2_9BACI</name>
<feature type="domain" description="Glycoside hydrolase family 2" evidence="7">
    <location>
        <begin position="695"/>
        <end position="776"/>
    </location>
</feature>
<dbReference type="Pfam" id="PF18565">
    <property type="entry name" value="Glyco_hydro2_C5"/>
    <property type="match status" value="1"/>
</dbReference>
<evidence type="ECO:0000256" key="2">
    <source>
        <dbReference type="ARBA" id="ARBA00022801"/>
    </source>
</evidence>
<dbReference type="RefSeq" id="WP_268779992.1">
    <property type="nucleotide sequence ID" value="NZ_JAPRAT010000014.1"/>
</dbReference>
<dbReference type="GO" id="GO:0005975">
    <property type="term" value="P:carbohydrate metabolic process"/>
    <property type="evidence" value="ECO:0007669"/>
    <property type="project" value="InterPro"/>
</dbReference>
<dbReference type="InterPro" id="IPR006103">
    <property type="entry name" value="Glyco_hydro_2_cat"/>
</dbReference>
<dbReference type="PRINTS" id="PR00132">
    <property type="entry name" value="GLHYDRLASE2"/>
</dbReference>
<dbReference type="Pfam" id="PF00703">
    <property type="entry name" value="Glyco_hydro_2"/>
    <property type="match status" value="1"/>
</dbReference>
<feature type="domain" description="Glycoside hydrolase family 2 immunoglobulin-like beta-sandwich" evidence="4">
    <location>
        <begin position="164"/>
        <end position="239"/>
    </location>
</feature>